<sequence length="433" mass="49161">MSKESSVAPNVSKLGARTVANQSAEERTNVVSTLWHRVQAKMLFPHIRVSPHAVETLSHADTMKQLMAQFEPSLLLEKLTKIYGQEELMHALVHVIHSTNGLPSTKTFASMLLDKQLGQYVDKDLDLAAFFKVVHLRPALASLTNEKMAIVQRFHELVNEKYGRDVSFLDAVASVFGGLKTLTGIVHRAKFDVEVKPLALRVEQAMINDWLAKNLHPERVLQKLELDKSVDALRSDALATGLEYIRAYNEKHPNNMFALVDEFTKKFGHKAVASALLEAQNVRTTRNVAKALLTLQFKTWRQHQVVDLLELKNNGELFLEGPTGQLLKAYVAFYNHEYRPHTRLDEFSVLLKGFGDAEFARRLALAIHAAKVNDKGKYVALEKLLFQKWRNENVKPSMVPSKYLGNIDKSAEAEFLKRYEASYRQKKVRFTNT</sequence>
<protein>
    <submittedName>
        <fullName evidence="1">Uncharacterized protein</fullName>
    </submittedName>
</protein>
<name>A0ACC0VQA6_9STRA</name>
<gene>
    <name evidence="1" type="ORF">PsorP6_003172</name>
</gene>
<proteinExistence type="predicted"/>
<organism evidence="1 2">
    <name type="scientific">Peronosclerospora sorghi</name>
    <dbReference type="NCBI Taxonomy" id="230839"/>
    <lineage>
        <taxon>Eukaryota</taxon>
        <taxon>Sar</taxon>
        <taxon>Stramenopiles</taxon>
        <taxon>Oomycota</taxon>
        <taxon>Peronosporomycetes</taxon>
        <taxon>Peronosporales</taxon>
        <taxon>Peronosporaceae</taxon>
        <taxon>Peronosclerospora</taxon>
    </lineage>
</organism>
<evidence type="ECO:0000313" key="2">
    <source>
        <dbReference type="Proteomes" id="UP001163321"/>
    </source>
</evidence>
<evidence type="ECO:0000313" key="1">
    <source>
        <dbReference type="EMBL" id="KAI9907656.1"/>
    </source>
</evidence>
<comment type="caution">
    <text evidence="1">The sequence shown here is derived from an EMBL/GenBank/DDBJ whole genome shotgun (WGS) entry which is preliminary data.</text>
</comment>
<reference evidence="1 2" key="1">
    <citation type="journal article" date="2022" name="bioRxiv">
        <title>The genome of the oomycete Peronosclerospora sorghi, a cosmopolitan pathogen of maize and sorghum, is inflated with dispersed pseudogenes.</title>
        <authorList>
            <person name="Fletcher K."/>
            <person name="Martin F."/>
            <person name="Isakeit T."/>
            <person name="Cavanaugh K."/>
            <person name="Magill C."/>
            <person name="Michelmore R."/>
        </authorList>
    </citation>
    <scope>NUCLEOTIDE SEQUENCE [LARGE SCALE GENOMIC DNA]</scope>
    <source>
        <strain evidence="1">P6</strain>
    </source>
</reference>
<dbReference type="Proteomes" id="UP001163321">
    <property type="component" value="Chromosome 8"/>
</dbReference>
<keyword evidence="2" id="KW-1185">Reference proteome</keyword>
<accession>A0ACC0VQA6</accession>
<dbReference type="EMBL" id="CM047587">
    <property type="protein sequence ID" value="KAI9907656.1"/>
    <property type="molecule type" value="Genomic_DNA"/>
</dbReference>